<dbReference type="GO" id="GO:0046872">
    <property type="term" value="F:metal ion binding"/>
    <property type="evidence" value="ECO:0007669"/>
    <property type="project" value="UniProtKB-KW"/>
</dbReference>
<evidence type="ECO:0000256" key="10">
    <source>
        <dbReference type="ARBA" id="ARBA00022777"/>
    </source>
</evidence>
<evidence type="ECO:0000256" key="12">
    <source>
        <dbReference type="ARBA" id="ARBA00022958"/>
    </source>
</evidence>
<dbReference type="NCBIfam" id="TIGR00671">
    <property type="entry name" value="baf"/>
    <property type="match status" value="1"/>
</dbReference>
<dbReference type="UniPathway" id="UPA00241">
    <property type="reaction ID" value="UER00352"/>
</dbReference>
<evidence type="ECO:0000256" key="13">
    <source>
        <dbReference type="ARBA" id="ARBA00022993"/>
    </source>
</evidence>
<feature type="binding site" evidence="16">
    <location>
        <position position="129"/>
    </location>
    <ligand>
        <name>K(+)</name>
        <dbReference type="ChEBI" id="CHEBI:29103"/>
    </ligand>
</feature>
<keyword evidence="13 16" id="KW-0173">Coenzyme A biosynthesis</keyword>
<evidence type="ECO:0000256" key="14">
    <source>
        <dbReference type="ARBA" id="ARBA00038036"/>
    </source>
</evidence>
<dbReference type="KEGG" id="ccu:Ccur_02240"/>
<comment type="caution">
    <text evidence="16">Lacks conserved residue(s) required for the propagation of feature annotation.</text>
</comment>
<keyword evidence="10 16" id="KW-0418">Kinase</keyword>
<evidence type="ECO:0000256" key="5">
    <source>
        <dbReference type="ARBA" id="ARBA00011738"/>
    </source>
</evidence>
<feature type="binding site" evidence="16">
    <location>
        <begin position="107"/>
        <end position="110"/>
    </location>
    <ligand>
        <name>substrate</name>
    </ligand>
</feature>
<dbReference type="EMBL" id="CP001682">
    <property type="protein sequence ID" value="ACU93955.1"/>
    <property type="molecule type" value="Genomic_DNA"/>
</dbReference>
<dbReference type="RefSeq" id="WP_012802644.1">
    <property type="nucleotide sequence ID" value="NC_013170.1"/>
</dbReference>
<keyword evidence="8 16" id="KW-0808">Transferase</keyword>
<dbReference type="AlphaFoldDB" id="C7MM15"/>
<feature type="binding site" evidence="16">
    <location>
        <position position="132"/>
    </location>
    <ligand>
        <name>ATP</name>
        <dbReference type="ChEBI" id="CHEBI:30616"/>
    </ligand>
</feature>
<name>C7MM15_CRYCD</name>
<keyword evidence="9 16" id="KW-0547">Nucleotide-binding</keyword>
<evidence type="ECO:0000256" key="9">
    <source>
        <dbReference type="ARBA" id="ARBA00022741"/>
    </source>
</evidence>
<protein>
    <recommendedName>
        <fullName evidence="15 16">Type III pantothenate kinase</fullName>
        <ecNumber evidence="6 16">2.7.1.33</ecNumber>
    </recommendedName>
    <alternativeName>
        <fullName evidence="16">PanK-III</fullName>
    </alternativeName>
    <alternativeName>
        <fullName evidence="16">Pantothenic acid kinase</fullName>
    </alternativeName>
</protein>
<reference evidence="17 18" key="1">
    <citation type="journal article" date="2009" name="Stand. Genomic Sci.">
        <title>Complete genome sequence of Cryptobacterium curtum type strain (12-3).</title>
        <authorList>
            <person name="Mavrommatis K."/>
            <person name="Pukall R."/>
            <person name="Rohde C."/>
            <person name="Chen F."/>
            <person name="Sims D."/>
            <person name="Brettin T."/>
            <person name="Kuske C."/>
            <person name="Detter J.C."/>
            <person name="Han C."/>
            <person name="Lapidus A."/>
            <person name="Copeland A."/>
            <person name="Glavina Del Rio T."/>
            <person name="Nolan M."/>
            <person name="Lucas S."/>
            <person name="Tice H."/>
            <person name="Cheng J.F."/>
            <person name="Bruce D."/>
            <person name="Goodwin L."/>
            <person name="Pitluck S."/>
            <person name="Ovchinnikova G."/>
            <person name="Pati A."/>
            <person name="Ivanova N."/>
            <person name="Chen A."/>
            <person name="Palaniappan K."/>
            <person name="Chain P."/>
            <person name="D'haeseleer P."/>
            <person name="Goker M."/>
            <person name="Bristow J."/>
            <person name="Eisen J.A."/>
            <person name="Markowitz V."/>
            <person name="Hugenholtz P."/>
            <person name="Rohde M."/>
            <person name="Klenk H.P."/>
            <person name="Kyrpides N.C."/>
        </authorList>
    </citation>
    <scope>NUCLEOTIDE SEQUENCE [LARGE SCALE GENOMIC DNA]</scope>
    <source>
        <strain evidence="18">ATCC 700683 / DSM 15641 / 12-3</strain>
    </source>
</reference>
<dbReference type="GO" id="GO:0015937">
    <property type="term" value="P:coenzyme A biosynthetic process"/>
    <property type="evidence" value="ECO:0007669"/>
    <property type="project" value="UniProtKB-UniRule"/>
</dbReference>
<keyword evidence="7 16" id="KW-0963">Cytoplasm</keyword>
<dbReference type="InterPro" id="IPR004619">
    <property type="entry name" value="Type_III_PanK"/>
</dbReference>
<evidence type="ECO:0000256" key="7">
    <source>
        <dbReference type="ARBA" id="ARBA00022490"/>
    </source>
</evidence>
<evidence type="ECO:0000256" key="3">
    <source>
        <dbReference type="ARBA" id="ARBA00004496"/>
    </source>
</evidence>
<keyword evidence="12 16" id="KW-0630">Potassium</keyword>
<evidence type="ECO:0000256" key="6">
    <source>
        <dbReference type="ARBA" id="ARBA00012102"/>
    </source>
</evidence>
<feature type="binding site" evidence="16">
    <location>
        <begin position="6"/>
        <end position="13"/>
    </location>
    <ligand>
        <name>ATP</name>
        <dbReference type="ChEBI" id="CHEBI:30616"/>
    </ligand>
</feature>
<evidence type="ECO:0000313" key="18">
    <source>
        <dbReference type="Proteomes" id="UP000000954"/>
    </source>
</evidence>
<feature type="binding site" evidence="16">
    <location>
        <position position="184"/>
    </location>
    <ligand>
        <name>substrate</name>
    </ligand>
</feature>
<evidence type="ECO:0000313" key="17">
    <source>
        <dbReference type="EMBL" id="ACU93955.1"/>
    </source>
</evidence>
<comment type="similarity">
    <text evidence="14 16">Belongs to the type III pantothenate kinase family.</text>
</comment>
<dbReference type="InterPro" id="IPR043129">
    <property type="entry name" value="ATPase_NBD"/>
</dbReference>
<comment type="function">
    <text evidence="16">Catalyzes the phosphorylation of pantothenate (Pan), the first step in CoA biosynthesis.</text>
</comment>
<dbReference type="SUPFAM" id="SSF53067">
    <property type="entry name" value="Actin-like ATPase domain"/>
    <property type="match status" value="2"/>
</dbReference>
<accession>C7MM15</accession>
<evidence type="ECO:0000256" key="1">
    <source>
        <dbReference type="ARBA" id="ARBA00001206"/>
    </source>
</evidence>
<dbReference type="HOGENOM" id="CLU_066627_1_0_11"/>
<dbReference type="GO" id="GO:0005737">
    <property type="term" value="C:cytoplasm"/>
    <property type="evidence" value="ECO:0007669"/>
    <property type="project" value="UniProtKB-SubCell"/>
</dbReference>
<dbReference type="OrthoDB" id="9804707at2"/>
<dbReference type="PANTHER" id="PTHR34265:SF1">
    <property type="entry name" value="TYPE III PANTOTHENATE KINASE"/>
    <property type="match status" value="1"/>
</dbReference>
<dbReference type="Proteomes" id="UP000000954">
    <property type="component" value="Chromosome"/>
</dbReference>
<keyword evidence="18" id="KW-1185">Reference proteome</keyword>
<feature type="active site" description="Proton acceptor" evidence="16">
    <location>
        <position position="109"/>
    </location>
</feature>
<dbReference type="NCBIfam" id="NF009855">
    <property type="entry name" value="PRK13321.1"/>
    <property type="match status" value="1"/>
</dbReference>
<dbReference type="GO" id="GO:0005524">
    <property type="term" value="F:ATP binding"/>
    <property type="evidence" value="ECO:0007669"/>
    <property type="project" value="UniProtKB-UniRule"/>
</dbReference>
<proteinExistence type="inferred from homology"/>
<comment type="catalytic activity">
    <reaction evidence="1 16">
        <text>(R)-pantothenate + ATP = (R)-4'-phosphopantothenate + ADP + H(+)</text>
        <dbReference type="Rhea" id="RHEA:16373"/>
        <dbReference type="ChEBI" id="CHEBI:10986"/>
        <dbReference type="ChEBI" id="CHEBI:15378"/>
        <dbReference type="ChEBI" id="CHEBI:29032"/>
        <dbReference type="ChEBI" id="CHEBI:30616"/>
        <dbReference type="ChEBI" id="CHEBI:456216"/>
        <dbReference type="EC" id="2.7.1.33"/>
    </reaction>
</comment>
<comment type="cofactor">
    <cofactor evidence="16">
        <name>NH4(+)</name>
        <dbReference type="ChEBI" id="CHEBI:28938"/>
    </cofactor>
    <cofactor evidence="16">
        <name>K(+)</name>
        <dbReference type="ChEBI" id="CHEBI:29103"/>
    </cofactor>
    <text evidence="16">A monovalent cation. Ammonium or potassium.</text>
</comment>
<comment type="cofactor">
    <cofactor evidence="2">
        <name>K(+)</name>
        <dbReference type="ChEBI" id="CHEBI:29103"/>
    </cofactor>
</comment>
<evidence type="ECO:0000256" key="8">
    <source>
        <dbReference type="ARBA" id="ARBA00022679"/>
    </source>
</evidence>
<gene>
    <name evidence="16" type="primary">coaX</name>
    <name evidence="17" type="ordered locus">Ccur_02240</name>
</gene>
<evidence type="ECO:0000256" key="2">
    <source>
        <dbReference type="ARBA" id="ARBA00001958"/>
    </source>
</evidence>
<comment type="pathway">
    <text evidence="4 16">Cofactor biosynthesis; coenzyme A biosynthesis; CoA from (R)-pantothenate: step 1/5.</text>
</comment>
<comment type="subunit">
    <text evidence="5 16">Homodimer.</text>
</comment>
<dbReference type="HAMAP" id="MF_01274">
    <property type="entry name" value="Pantothen_kinase_3"/>
    <property type="match status" value="1"/>
</dbReference>
<dbReference type="EC" id="2.7.1.33" evidence="6 16"/>
<evidence type="ECO:0000256" key="11">
    <source>
        <dbReference type="ARBA" id="ARBA00022840"/>
    </source>
</evidence>
<evidence type="ECO:0000256" key="16">
    <source>
        <dbReference type="HAMAP-Rule" id="MF_01274"/>
    </source>
</evidence>
<keyword evidence="16" id="KW-0479">Metal-binding</keyword>
<dbReference type="PANTHER" id="PTHR34265">
    <property type="entry name" value="TYPE III PANTOTHENATE KINASE"/>
    <property type="match status" value="1"/>
</dbReference>
<dbReference type="CDD" id="cd24015">
    <property type="entry name" value="ASKHA_NBD_PanK-III"/>
    <property type="match status" value="1"/>
</dbReference>
<dbReference type="Pfam" id="PF03309">
    <property type="entry name" value="Pan_kinase"/>
    <property type="match status" value="1"/>
</dbReference>
<evidence type="ECO:0000256" key="4">
    <source>
        <dbReference type="ARBA" id="ARBA00005225"/>
    </source>
</evidence>
<evidence type="ECO:0000256" key="15">
    <source>
        <dbReference type="ARBA" id="ARBA00040883"/>
    </source>
</evidence>
<dbReference type="GO" id="GO:0004594">
    <property type="term" value="F:pantothenate kinase activity"/>
    <property type="evidence" value="ECO:0007669"/>
    <property type="project" value="UniProtKB-UniRule"/>
</dbReference>
<sequence>MLLTIDVGNTHTVLGTWHDDELTYRWRVRTDASQTADQARIMLNSLFALDGIVPRDVEGVILATVVPALNRLWSKVALDLCGRKALSIDSEMVGSLLNVSTYEGRIGADRIADAVAARAHYGDPVIVVDLGTATNIEVIDTQGRFCGGVIAPGVETSLNALISHTALLPAIEMTDPGTAIGSSTVQAIQVGMMYGEVDRIDGLIRRIWKQLGYQTAVVATGGFGRAIATLSQTVTAVDPDLTLRGLHAIYKAVSPLE</sequence>
<organism evidence="17 18">
    <name type="scientific">Cryptobacterium curtum (strain ATCC 700683 / DSM 15641 / CCUG 43107 / 12-3)</name>
    <dbReference type="NCBI Taxonomy" id="469378"/>
    <lineage>
        <taxon>Bacteria</taxon>
        <taxon>Bacillati</taxon>
        <taxon>Actinomycetota</taxon>
        <taxon>Coriobacteriia</taxon>
        <taxon>Eggerthellales</taxon>
        <taxon>Eggerthellaceae</taxon>
        <taxon>Cryptobacterium</taxon>
    </lineage>
</organism>
<dbReference type="eggNOG" id="COG1521">
    <property type="taxonomic scope" value="Bacteria"/>
</dbReference>
<dbReference type="STRING" id="469378.Ccur_02240"/>
<dbReference type="Gene3D" id="3.30.420.40">
    <property type="match status" value="2"/>
</dbReference>
<comment type="subcellular location">
    <subcellularLocation>
        <location evidence="3 16">Cytoplasm</location>
    </subcellularLocation>
</comment>
<keyword evidence="11 16" id="KW-0067">ATP-binding</keyword>